<dbReference type="EMBL" id="BAABHM010000011">
    <property type="protein sequence ID" value="GAA4701918.1"/>
    <property type="molecule type" value="Genomic_DNA"/>
</dbReference>
<reference evidence="4" key="1">
    <citation type="journal article" date="2019" name="Int. J. Syst. Evol. Microbiol.">
        <title>The Global Catalogue of Microorganisms (GCM) 10K type strain sequencing project: providing services to taxonomists for standard genome sequencing and annotation.</title>
        <authorList>
            <consortium name="The Broad Institute Genomics Platform"/>
            <consortium name="The Broad Institute Genome Sequencing Center for Infectious Disease"/>
            <person name="Wu L."/>
            <person name="Ma J."/>
        </authorList>
    </citation>
    <scope>NUCLEOTIDE SEQUENCE [LARGE SCALE GENOMIC DNA]</scope>
    <source>
        <strain evidence="4">JCM 17975</strain>
    </source>
</reference>
<proteinExistence type="predicted"/>
<dbReference type="RefSeq" id="WP_253867396.1">
    <property type="nucleotide sequence ID" value="NZ_BAABHM010000011.1"/>
</dbReference>
<evidence type="ECO:0000313" key="4">
    <source>
        <dbReference type="Proteomes" id="UP001500843"/>
    </source>
</evidence>
<keyword evidence="1" id="KW-0175">Coiled coil</keyword>
<evidence type="ECO:0000313" key="3">
    <source>
        <dbReference type="EMBL" id="GAA4701918.1"/>
    </source>
</evidence>
<feature type="transmembrane region" description="Helical" evidence="2">
    <location>
        <begin position="84"/>
        <end position="102"/>
    </location>
</feature>
<protein>
    <recommendedName>
        <fullName evidence="5">Aromatic acid exporter family member 1</fullName>
    </recommendedName>
</protein>
<feature type="transmembrane region" description="Helical" evidence="2">
    <location>
        <begin position="153"/>
        <end position="171"/>
    </location>
</feature>
<gene>
    <name evidence="3" type="ORF">GCM10023198_23920</name>
</gene>
<name>A0ABP8X6Q9_9MICO</name>
<feature type="transmembrane region" description="Helical" evidence="2">
    <location>
        <begin position="108"/>
        <end position="141"/>
    </location>
</feature>
<keyword evidence="2" id="KW-0812">Transmembrane</keyword>
<evidence type="ECO:0000256" key="1">
    <source>
        <dbReference type="SAM" id="Coils"/>
    </source>
</evidence>
<sequence>MSDFRQSLTPARPSGVLSAVYRAWLSHPRWSLAVKGAVAASLAWSVGLVAPAPFAEYPYYAPLGAVLATTSTVVRSVRDSLQSVAAVLVGAIIARAVALLPLPGPLELTVVVGLALLCVGWRIFGEMGSWAVMSAIFVLILGSGDGADYIGSYAGLIVVGAAIGIGINLLLPPLPLTPSELALGRLRDGLAEQVESLAGWLENEGPLAPDEWERRRQQLVPTVERARTAVAQTREASRANVRVRYKGNQHWVDSQTRRAGALGVSADVVDEIVRLLVEWEREGRDDVALGQQLRPEFASTLRALAEALRTAVTRDAGNDTDAAKEAAKEAAEAVDRLDESIEGLRQVVRTAQRSSEYDYFVAGALIVKLARGADALRA</sequence>
<dbReference type="Proteomes" id="UP001500843">
    <property type="component" value="Unassembled WGS sequence"/>
</dbReference>
<feature type="coiled-coil region" evidence="1">
    <location>
        <begin position="327"/>
        <end position="354"/>
    </location>
</feature>
<keyword evidence="2" id="KW-1133">Transmembrane helix</keyword>
<evidence type="ECO:0008006" key="5">
    <source>
        <dbReference type="Google" id="ProtNLM"/>
    </source>
</evidence>
<organism evidence="3 4">
    <name type="scientific">Promicromonospora umidemergens</name>
    <dbReference type="NCBI Taxonomy" id="629679"/>
    <lineage>
        <taxon>Bacteria</taxon>
        <taxon>Bacillati</taxon>
        <taxon>Actinomycetota</taxon>
        <taxon>Actinomycetes</taxon>
        <taxon>Micrococcales</taxon>
        <taxon>Promicromonosporaceae</taxon>
        <taxon>Promicromonospora</taxon>
    </lineage>
</organism>
<keyword evidence="2" id="KW-0472">Membrane</keyword>
<accession>A0ABP8X6Q9</accession>
<comment type="caution">
    <text evidence="3">The sequence shown here is derived from an EMBL/GenBank/DDBJ whole genome shotgun (WGS) entry which is preliminary data.</text>
</comment>
<evidence type="ECO:0000256" key="2">
    <source>
        <dbReference type="SAM" id="Phobius"/>
    </source>
</evidence>
<keyword evidence="4" id="KW-1185">Reference proteome</keyword>